<dbReference type="AlphaFoldDB" id="W2Y233"/>
<proteinExistence type="predicted"/>
<dbReference type="EMBL" id="ANIY01004498">
    <property type="protein sequence ID" value="ETP29041.1"/>
    <property type="molecule type" value="Genomic_DNA"/>
</dbReference>
<evidence type="ECO:0000313" key="1">
    <source>
        <dbReference type="EMBL" id="ETP29041.1"/>
    </source>
</evidence>
<accession>W2Y233</accession>
<organism evidence="1 2">
    <name type="scientific">Phytophthora nicotianae P10297</name>
    <dbReference type="NCBI Taxonomy" id="1317064"/>
    <lineage>
        <taxon>Eukaryota</taxon>
        <taxon>Sar</taxon>
        <taxon>Stramenopiles</taxon>
        <taxon>Oomycota</taxon>
        <taxon>Peronosporomycetes</taxon>
        <taxon>Peronosporales</taxon>
        <taxon>Peronosporaceae</taxon>
        <taxon>Phytophthora</taxon>
    </lineage>
</organism>
<comment type="caution">
    <text evidence="1">The sequence shown here is derived from an EMBL/GenBank/DDBJ whole genome shotgun (WGS) entry which is preliminary data.</text>
</comment>
<evidence type="ECO:0000313" key="2">
    <source>
        <dbReference type="Proteomes" id="UP000018948"/>
    </source>
</evidence>
<gene>
    <name evidence="1" type="ORF">F442_21746</name>
</gene>
<dbReference type="Proteomes" id="UP000018948">
    <property type="component" value="Unassembled WGS sequence"/>
</dbReference>
<name>W2Y233_PHYNI</name>
<reference evidence="1 2" key="1">
    <citation type="submission" date="2013-11" db="EMBL/GenBank/DDBJ databases">
        <title>The Genome Sequence of Phytophthora parasitica P10297.</title>
        <authorList>
            <consortium name="The Broad Institute Genomics Platform"/>
            <person name="Russ C."/>
            <person name="Tyler B."/>
            <person name="Panabieres F."/>
            <person name="Shan W."/>
            <person name="Tripathy S."/>
            <person name="Grunwald N."/>
            <person name="Machado M."/>
            <person name="Johnson C.S."/>
            <person name="Walker B."/>
            <person name="Young S.K."/>
            <person name="Zeng Q."/>
            <person name="Gargeya S."/>
            <person name="Fitzgerald M."/>
            <person name="Haas B."/>
            <person name="Abouelleil A."/>
            <person name="Allen A.W."/>
            <person name="Alvarado L."/>
            <person name="Arachchi H.M."/>
            <person name="Berlin A.M."/>
            <person name="Chapman S.B."/>
            <person name="Gainer-Dewar J."/>
            <person name="Goldberg J."/>
            <person name="Griggs A."/>
            <person name="Gujja S."/>
            <person name="Hansen M."/>
            <person name="Howarth C."/>
            <person name="Imamovic A."/>
            <person name="Ireland A."/>
            <person name="Larimer J."/>
            <person name="McCowan C."/>
            <person name="Murphy C."/>
            <person name="Pearson M."/>
            <person name="Poon T.W."/>
            <person name="Priest M."/>
            <person name="Roberts A."/>
            <person name="Saif S."/>
            <person name="Shea T."/>
            <person name="Sisk P."/>
            <person name="Sykes S."/>
            <person name="Wortman J."/>
            <person name="Nusbaum C."/>
            <person name="Birren B."/>
        </authorList>
    </citation>
    <scope>NUCLEOTIDE SEQUENCE [LARGE SCALE GENOMIC DNA]</scope>
    <source>
        <strain evidence="1 2">P10297</strain>
    </source>
</reference>
<sequence length="118" mass="12978">MWKNDLEYDSGFDIHGLASRIPPIQINQSILGAIEKTTLAIFIAIEAFDAFDGGAPPRARRDGKTTGANYPGWAEAFPSHRTDVSGLDLCVYTNTDRRILNSILLGTSNQDNFIPESH</sequence>
<protein>
    <submittedName>
        <fullName evidence="1">Uncharacterized protein</fullName>
    </submittedName>
</protein>